<dbReference type="AlphaFoldDB" id="A0A7C9P9J5"/>
<organism evidence="1 2">
    <name type="scientific">Sulfuriferula multivorans</name>
    <dbReference type="NCBI Taxonomy" id="1559896"/>
    <lineage>
        <taxon>Bacteria</taxon>
        <taxon>Pseudomonadati</taxon>
        <taxon>Pseudomonadota</taxon>
        <taxon>Betaproteobacteria</taxon>
        <taxon>Nitrosomonadales</taxon>
        <taxon>Sulfuricellaceae</taxon>
        <taxon>Sulfuriferula</taxon>
    </lineage>
</organism>
<accession>A0A7C9P9J5</accession>
<gene>
    <name evidence="1" type="ORF">GZ085_13505</name>
</gene>
<evidence type="ECO:0000313" key="1">
    <source>
        <dbReference type="EMBL" id="NDP49372.1"/>
    </source>
</evidence>
<name>A0A7C9P9J5_9PROT</name>
<dbReference type="Proteomes" id="UP000483432">
    <property type="component" value="Unassembled WGS sequence"/>
</dbReference>
<evidence type="ECO:0000313" key="2">
    <source>
        <dbReference type="Proteomes" id="UP000483432"/>
    </source>
</evidence>
<sequence>MQAKPEKPQQRFIYRFCGSSSTRQLLAQTGMQASMNGRKTAYDNAVAERFISNLNLIRRGI</sequence>
<dbReference type="EMBL" id="JAAFGW010000259">
    <property type="protein sequence ID" value="NDP49372.1"/>
    <property type="molecule type" value="Genomic_DNA"/>
</dbReference>
<comment type="caution">
    <text evidence="1">The sequence shown here is derived from an EMBL/GenBank/DDBJ whole genome shotgun (WGS) entry which is preliminary data.</text>
</comment>
<protein>
    <submittedName>
        <fullName evidence="1">Transposase family protein</fullName>
    </submittedName>
</protein>
<proteinExistence type="predicted"/>
<reference evidence="1 2" key="1">
    <citation type="submission" date="2019-09" db="EMBL/GenBank/DDBJ databases">
        <title>H2 Metabolism Revealed by Metagenomic Analysis in Subglacial Sediment of East Antarctica.</title>
        <authorList>
            <person name="Yang Z."/>
            <person name="Zhang Y."/>
            <person name="Lv Y."/>
            <person name="Yan W."/>
            <person name="Xiao X."/>
            <person name="Sun B."/>
            <person name="Ma H."/>
        </authorList>
    </citation>
    <scope>NUCLEOTIDE SEQUENCE [LARGE SCALE GENOMIC DNA]</scope>
    <source>
        <strain evidence="1">Bin2_2</strain>
    </source>
</reference>